<dbReference type="SMART" id="SM00052">
    <property type="entry name" value="EAL"/>
    <property type="match status" value="1"/>
</dbReference>
<dbReference type="NCBIfam" id="TIGR00254">
    <property type="entry name" value="GGDEF"/>
    <property type="match status" value="1"/>
</dbReference>
<dbReference type="FunFam" id="3.30.70.270:FF:000001">
    <property type="entry name" value="Diguanylate cyclase domain protein"/>
    <property type="match status" value="1"/>
</dbReference>
<keyword evidence="6" id="KW-0472">Membrane</keyword>
<feature type="domain" description="MHYT" evidence="9">
    <location>
        <begin position="6"/>
        <end position="199"/>
    </location>
</feature>
<dbReference type="PANTHER" id="PTHR44757">
    <property type="entry name" value="DIGUANYLATE CYCLASE DGCP"/>
    <property type="match status" value="1"/>
</dbReference>
<dbReference type="Proteomes" id="UP000258127">
    <property type="component" value="Chromosome"/>
</dbReference>
<dbReference type="EC" id="3.1.4.52" evidence="3"/>
<dbReference type="Gene3D" id="3.30.70.270">
    <property type="match status" value="1"/>
</dbReference>
<keyword evidence="4" id="KW-0973">c-di-GMP</keyword>
<dbReference type="EMBL" id="CP031641">
    <property type="protein sequence ID" value="AXO88972.1"/>
    <property type="molecule type" value="Genomic_DNA"/>
</dbReference>
<dbReference type="PROSITE" id="PS50887">
    <property type="entry name" value="GGDEF"/>
    <property type="match status" value="1"/>
</dbReference>
<dbReference type="InterPro" id="IPR043128">
    <property type="entry name" value="Rev_trsase/Diguanyl_cyclase"/>
</dbReference>
<sequence length="703" mass="76275">MLPSSHNLVLVAFSLIVAILASYTALRMAGRVASSTGKAAGLWLAGGSFAMGFGVWAMHFIGMLAFDLPIPLGYDIPLTLLSLLIAVFSSAFALWLVCQNNLPWIRLVLGGLLMGAGIAAMHYTGMAALLMRPSVIYIPWIFMLSILIAVLASGAALWIVFRLRRGARGEAWARIGASLLMGCAIVGMHYTGMAAAQFPLGSYCEASNSGIDVKWLAVVVIVVSLAVLAIALIVSVLDVRSNLLSLSLDQANSELLQLALHDNLTRLPNRLLLNDRLNQAIHKATPQQDLFSVLLMDLDGFKAVNDAYGHHVGDLLLVQVSERILASKRPEDTAARLGGDEFVFLIHHREPEDAALFAQQLVESIGRPYSLEGHVLHISASIGIALFPDNGLTAHELMVNADAAMYHAKELGRAGYCFFERTMNKNAHEQMQLQHDLRLALERGEFVLHYQPKFIAADGHMVGVEALVRWHRPGSGLVPPDRFLPHAERTGLIIPIGNWVIDEACRQMRQWHDQGHDGWSVAVNLSTIQLAQADLLGVVRTALEKYALAPRHLVLEVTESTAMRNAEASLEILDKLAELGVNISIDDFGTGYSSLLYLKRFPANELKIDRGFVKELVQGNEDEAIVSAIIALGQTLSMKIVAEGVETQEQQALLTRLGCHALQGYLLGKPLPAAQLLEALAAQGRRPLAAGPGDDSASITVSC</sequence>
<dbReference type="Pfam" id="PF00563">
    <property type="entry name" value="EAL"/>
    <property type="match status" value="1"/>
</dbReference>
<dbReference type="GO" id="GO:0071732">
    <property type="term" value="P:cellular response to nitric oxide"/>
    <property type="evidence" value="ECO:0007669"/>
    <property type="project" value="UniProtKB-ARBA"/>
</dbReference>
<evidence type="ECO:0000256" key="2">
    <source>
        <dbReference type="ARBA" id="ARBA00004533"/>
    </source>
</evidence>
<evidence type="ECO:0000256" key="4">
    <source>
        <dbReference type="ARBA" id="ARBA00022636"/>
    </source>
</evidence>
<evidence type="ECO:0000259" key="8">
    <source>
        <dbReference type="PROSITE" id="PS50887"/>
    </source>
</evidence>
<dbReference type="PANTHER" id="PTHR44757:SF2">
    <property type="entry name" value="BIOFILM ARCHITECTURE MAINTENANCE PROTEIN MBAA"/>
    <property type="match status" value="1"/>
</dbReference>
<keyword evidence="6" id="KW-1133">Transmembrane helix</keyword>
<dbReference type="InterPro" id="IPR005330">
    <property type="entry name" value="MHYT_dom"/>
</dbReference>
<feature type="transmembrane region" description="Helical" evidence="6">
    <location>
        <begin position="104"/>
        <end position="125"/>
    </location>
</feature>
<feature type="transmembrane region" description="Helical" evidence="6">
    <location>
        <begin position="78"/>
        <end position="97"/>
    </location>
</feature>
<keyword evidence="11" id="KW-1185">Reference proteome</keyword>
<evidence type="ECO:0000259" key="7">
    <source>
        <dbReference type="PROSITE" id="PS50883"/>
    </source>
</evidence>
<dbReference type="Gene3D" id="3.20.20.450">
    <property type="entry name" value="EAL domain"/>
    <property type="match status" value="1"/>
</dbReference>
<evidence type="ECO:0000259" key="9">
    <source>
        <dbReference type="PROSITE" id="PS50924"/>
    </source>
</evidence>
<dbReference type="InterPro" id="IPR000160">
    <property type="entry name" value="GGDEF_dom"/>
</dbReference>
<dbReference type="InterPro" id="IPR052155">
    <property type="entry name" value="Biofilm_reg_signaling"/>
</dbReference>
<dbReference type="Pfam" id="PF03707">
    <property type="entry name" value="MHYT"/>
    <property type="match status" value="3"/>
</dbReference>
<comment type="cofactor">
    <cofactor evidence="1">
        <name>Mg(2+)</name>
        <dbReference type="ChEBI" id="CHEBI:18420"/>
    </cofactor>
</comment>
<feature type="transmembrane region" description="Helical" evidence="6">
    <location>
        <begin position="172"/>
        <end position="195"/>
    </location>
</feature>
<dbReference type="InterPro" id="IPR001633">
    <property type="entry name" value="EAL_dom"/>
</dbReference>
<dbReference type="PROSITE" id="PS50924">
    <property type="entry name" value="MHYT"/>
    <property type="match status" value="1"/>
</dbReference>
<protein>
    <recommendedName>
        <fullName evidence="3">cyclic-guanylate-specific phosphodiesterase</fullName>
        <ecNumber evidence="3">3.1.4.52</ecNumber>
    </recommendedName>
</protein>
<feature type="transmembrane region" description="Helical" evidence="6">
    <location>
        <begin position="41"/>
        <end position="66"/>
    </location>
</feature>
<dbReference type="CDD" id="cd01948">
    <property type="entry name" value="EAL"/>
    <property type="match status" value="1"/>
</dbReference>
<evidence type="ECO:0000313" key="10">
    <source>
        <dbReference type="EMBL" id="AXO88972.1"/>
    </source>
</evidence>
<proteinExistence type="predicted"/>
<keyword evidence="6" id="KW-0812">Transmembrane</keyword>
<evidence type="ECO:0000256" key="6">
    <source>
        <dbReference type="PROSITE-ProRule" id="PRU00244"/>
    </source>
</evidence>
<evidence type="ECO:0000256" key="3">
    <source>
        <dbReference type="ARBA" id="ARBA00012282"/>
    </source>
</evidence>
<name>A0AAI8KC31_9PSED</name>
<evidence type="ECO:0000256" key="1">
    <source>
        <dbReference type="ARBA" id="ARBA00001946"/>
    </source>
</evidence>
<organism evidence="10 11">
    <name type="scientific">Pseudomonas parafulva</name>
    <dbReference type="NCBI Taxonomy" id="157782"/>
    <lineage>
        <taxon>Bacteria</taxon>
        <taxon>Pseudomonadati</taxon>
        <taxon>Pseudomonadota</taxon>
        <taxon>Gammaproteobacteria</taxon>
        <taxon>Pseudomonadales</taxon>
        <taxon>Pseudomonadaceae</taxon>
        <taxon>Pseudomonas</taxon>
    </lineage>
</organism>
<gene>
    <name evidence="10" type="ORF">DZC75_13535</name>
</gene>
<dbReference type="RefSeq" id="WP_116888568.1">
    <property type="nucleotide sequence ID" value="NZ_CP031641.1"/>
</dbReference>
<dbReference type="SUPFAM" id="SSF141868">
    <property type="entry name" value="EAL domain-like"/>
    <property type="match status" value="1"/>
</dbReference>
<dbReference type="InterPro" id="IPR029787">
    <property type="entry name" value="Nucleotide_cyclase"/>
</dbReference>
<dbReference type="CDD" id="cd01949">
    <property type="entry name" value="GGDEF"/>
    <property type="match status" value="1"/>
</dbReference>
<dbReference type="GO" id="GO:0071111">
    <property type="term" value="F:cyclic-guanylate-specific phosphodiesterase activity"/>
    <property type="evidence" value="ECO:0007669"/>
    <property type="project" value="UniProtKB-EC"/>
</dbReference>
<feature type="domain" description="GGDEF" evidence="8">
    <location>
        <begin position="289"/>
        <end position="421"/>
    </location>
</feature>
<feature type="transmembrane region" description="Helical" evidence="6">
    <location>
        <begin position="215"/>
        <end position="237"/>
    </location>
</feature>
<reference evidence="10 11" key="1">
    <citation type="submission" date="2018-08" db="EMBL/GenBank/DDBJ databases">
        <authorList>
            <person name="Lee Y."/>
            <person name="Kakembo D."/>
        </authorList>
    </citation>
    <scope>NUCLEOTIDE SEQUENCE [LARGE SCALE GENOMIC DNA]</scope>
    <source>
        <strain evidence="10 11">JBCS1880</strain>
    </source>
</reference>
<evidence type="ECO:0000256" key="5">
    <source>
        <dbReference type="ARBA" id="ARBA00051114"/>
    </source>
</evidence>
<comment type="catalytic activity">
    <reaction evidence="5">
        <text>3',3'-c-di-GMP + H2O = 5'-phosphoguanylyl(3'-&gt;5')guanosine + H(+)</text>
        <dbReference type="Rhea" id="RHEA:24902"/>
        <dbReference type="ChEBI" id="CHEBI:15377"/>
        <dbReference type="ChEBI" id="CHEBI:15378"/>
        <dbReference type="ChEBI" id="CHEBI:58754"/>
        <dbReference type="ChEBI" id="CHEBI:58805"/>
        <dbReference type="EC" id="3.1.4.52"/>
    </reaction>
    <physiologicalReaction direction="left-to-right" evidence="5">
        <dbReference type="Rhea" id="RHEA:24903"/>
    </physiologicalReaction>
</comment>
<dbReference type="InterPro" id="IPR035919">
    <property type="entry name" value="EAL_sf"/>
</dbReference>
<dbReference type="Pfam" id="PF00990">
    <property type="entry name" value="GGDEF"/>
    <property type="match status" value="1"/>
</dbReference>
<dbReference type="GO" id="GO:0005886">
    <property type="term" value="C:plasma membrane"/>
    <property type="evidence" value="ECO:0007669"/>
    <property type="project" value="UniProtKB-SubCell"/>
</dbReference>
<comment type="subcellular location">
    <subcellularLocation>
        <location evidence="2">Cell inner membrane</location>
    </subcellularLocation>
</comment>
<feature type="transmembrane region" description="Helical" evidence="6">
    <location>
        <begin position="6"/>
        <end position="29"/>
    </location>
</feature>
<accession>A0AAI8KC31</accession>
<dbReference type="FunFam" id="3.20.20.450:FF:000001">
    <property type="entry name" value="Cyclic di-GMP phosphodiesterase yahA"/>
    <property type="match status" value="1"/>
</dbReference>
<dbReference type="SUPFAM" id="SSF55073">
    <property type="entry name" value="Nucleotide cyclase"/>
    <property type="match status" value="1"/>
</dbReference>
<dbReference type="AlphaFoldDB" id="A0AAI8KC31"/>
<dbReference type="PROSITE" id="PS50883">
    <property type="entry name" value="EAL"/>
    <property type="match status" value="1"/>
</dbReference>
<dbReference type="SMART" id="SM00267">
    <property type="entry name" value="GGDEF"/>
    <property type="match status" value="1"/>
</dbReference>
<feature type="domain" description="EAL" evidence="7">
    <location>
        <begin position="430"/>
        <end position="684"/>
    </location>
</feature>
<feature type="transmembrane region" description="Helical" evidence="6">
    <location>
        <begin position="137"/>
        <end position="160"/>
    </location>
</feature>
<evidence type="ECO:0000313" key="11">
    <source>
        <dbReference type="Proteomes" id="UP000258127"/>
    </source>
</evidence>